<name>A0A8H4QM51_9AGAR</name>
<dbReference type="AlphaFoldDB" id="A0A8H4QM51"/>
<dbReference type="PANTHER" id="PTHR10039">
    <property type="entry name" value="AMELOGENIN"/>
    <property type="match status" value="1"/>
</dbReference>
<evidence type="ECO:0000259" key="2">
    <source>
        <dbReference type="Pfam" id="PF24883"/>
    </source>
</evidence>
<dbReference type="Gene3D" id="3.40.50.300">
    <property type="entry name" value="P-loop containing nucleotide triphosphate hydrolases"/>
    <property type="match status" value="1"/>
</dbReference>
<gene>
    <name evidence="3" type="ORF">D9613_010805</name>
</gene>
<protein>
    <recommendedName>
        <fullName evidence="2">Nephrocystin 3-like N-terminal domain-containing protein</fullName>
    </recommendedName>
</protein>
<organism evidence="3 4">
    <name type="scientific">Agrocybe pediades</name>
    <dbReference type="NCBI Taxonomy" id="84607"/>
    <lineage>
        <taxon>Eukaryota</taxon>
        <taxon>Fungi</taxon>
        <taxon>Dikarya</taxon>
        <taxon>Basidiomycota</taxon>
        <taxon>Agaricomycotina</taxon>
        <taxon>Agaricomycetes</taxon>
        <taxon>Agaricomycetidae</taxon>
        <taxon>Agaricales</taxon>
        <taxon>Agaricineae</taxon>
        <taxon>Strophariaceae</taxon>
        <taxon>Agrocybe</taxon>
    </lineage>
</organism>
<keyword evidence="4" id="KW-1185">Reference proteome</keyword>
<reference evidence="3 4" key="1">
    <citation type="submission" date="2019-12" db="EMBL/GenBank/DDBJ databases">
        <authorList>
            <person name="Floudas D."/>
            <person name="Bentzer J."/>
            <person name="Ahren D."/>
            <person name="Johansson T."/>
            <person name="Persson P."/>
            <person name="Tunlid A."/>
        </authorList>
    </citation>
    <scope>NUCLEOTIDE SEQUENCE [LARGE SCALE GENOMIC DNA]</scope>
    <source>
        <strain evidence="3 4">CBS 102.39</strain>
    </source>
</reference>
<comment type="caution">
    <text evidence="3">The sequence shown here is derived from an EMBL/GenBank/DDBJ whole genome shotgun (WGS) entry which is preliminary data.</text>
</comment>
<dbReference type="SUPFAM" id="SSF52540">
    <property type="entry name" value="P-loop containing nucleoside triphosphate hydrolases"/>
    <property type="match status" value="1"/>
</dbReference>
<accession>A0A8H4QM51</accession>
<dbReference type="InterPro" id="IPR056884">
    <property type="entry name" value="NPHP3-like_N"/>
</dbReference>
<proteinExistence type="predicted"/>
<dbReference type="InterPro" id="IPR027417">
    <property type="entry name" value="P-loop_NTPase"/>
</dbReference>
<dbReference type="PANTHER" id="PTHR10039:SF14">
    <property type="entry name" value="NACHT DOMAIN-CONTAINING PROTEIN"/>
    <property type="match status" value="1"/>
</dbReference>
<keyword evidence="1" id="KW-0677">Repeat</keyword>
<sequence length="844" mass="95558">MISSNQVLINGGQFSQHNYHGQKAPIDILKDAVAANAFHDSAARFDPPKCHPQTRIRILYKIMGWILGKGSEDTRVKPFMWLNGAAGAGKSAIAQSTVERCMERGLLLASFFFSKSDPTRNHAEPLVATLAYQLYCAFPGTEVQTEILSAIKKDPLIFKKTLNRQFTSLVVQPLKMYLSKHQLPTPQTSFLILIDGLDECMDRASQKAVLSGLADSVCDSNPYIRIFIASRPEYDITLSFDSKHLKDDHARLSLDLGRASDVEADIKLYLSDQFEQIKDNCNNSTMFWPKLDQPWPGEALIKELVRKSSRQFIYAATVIRYMASARPQRPDRSLEIVLNLRPHDGVHPFAELDALYEKILESSKNVEKVLEVLSLEFLEVLTLNITNHKIPGSVNEIEKVLSYDEGEVRTLFFDLGALVQLSEPPGSTLKILHASLQDYLLDKERSKQFHIDLGGKYIGRHMANVLKYLASCGKLCLSLLMFPEYLPSPSALLGLEYDPYNWRSSLATRAASFFIDHSLELRSCTIPPELQQTAFSFPLAQFLSPHFLSVHVPYHAVDFVVAFLHVLRIMALKDPTCSYIEEHQHRNLDTVIIHPLQRYFDDGEMVLNLTMFYHKGSDRFVPVFDMSSAFVGTSSYDKQQDSSILYDIHDHLRLSPPVKAQSNEPHILEVDGRSTYFDYIRRLLRSVSALSPTIYAKAAKVCLDALPSLPVPPFFWKHKVNADDTEDDPCPYLVFDDDVYSANPQWMFRIPWSDLADKITVDEKQYESLAAVYFTVLGYLIFLLPRCGRESDNLDMYSVDQEALTHETQMLERRILGRSSSCGGDHETLLELGTSHAVKSQCMS</sequence>
<dbReference type="EMBL" id="JAACJL010000046">
    <property type="protein sequence ID" value="KAF4613326.1"/>
    <property type="molecule type" value="Genomic_DNA"/>
</dbReference>
<evidence type="ECO:0000256" key="1">
    <source>
        <dbReference type="ARBA" id="ARBA00022737"/>
    </source>
</evidence>
<dbReference type="Proteomes" id="UP000521872">
    <property type="component" value="Unassembled WGS sequence"/>
</dbReference>
<evidence type="ECO:0000313" key="4">
    <source>
        <dbReference type="Proteomes" id="UP000521872"/>
    </source>
</evidence>
<dbReference type="Pfam" id="PF24883">
    <property type="entry name" value="NPHP3_N"/>
    <property type="match status" value="1"/>
</dbReference>
<evidence type="ECO:0000313" key="3">
    <source>
        <dbReference type="EMBL" id="KAF4613326.1"/>
    </source>
</evidence>
<feature type="domain" description="Nephrocystin 3-like N-terminal" evidence="2">
    <location>
        <begin position="75"/>
        <end position="231"/>
    </location>
</feature>